<dbReference type="EMBL" id="ABCS01000003">
    <property type="protein sequence ID" value="EDM81476.1"/>
    <property type="molecule type" value="Genomic_DNA"/>
</dbReference>
<dbReference type="Proteomes" id="UP000005801">
    <property type="component" value="Unassembled WGS sequence"/>
</dbReference>
<organism evidence="1 2">
    <name type="scientific">Plesiocystis pacifica SIR-1</name>
    <dbReference type="NCBI Taxonomy" id="391625"/>
    <lineage>
        <taxon>Bacteria</taxon>
        <taxon>Pseudomonadati</taxon>
        <taxon>Myxococcota</taxon>
        <taxon>Polyangia</taxon>
        <taxon>Nannocystales</taxon>
        <taxon>Nannocystaceae</taxon>
        <taxon>Plesiocystis</taxon>
    </lineage>
</organism>
<sequence>MRRWLVQLAGALLLVAGVVGYSGSTEARVDPFYIVHGQSYGAVVPRILFVLDTSGSMGFEQPWPDKKCSWDNCEDGDAGLLQSRMHAARNVIRSIVEANEGTAEFGLMSFGMAKPPASASEVPYECYSWDHGKWMRFTWVSYANQPYGNVWKPLTNAFGTQGSWTLCGDNRPFPYLRHDDLGGFSMPNNSTEALSDTEPLVKTHADINAFYDGANFTRRVQFFPRYLGRRFNLDCGDPNKKAIVNGSHGDWGESDSARESNICGRDFYYWPYVDGNPGYSFYSGYSFDDMWHVECDDNGECWSTNSASHRLGTNRRNQYEGATLYAPFYSEAVLNDPDIPASAKGPLSVGEGLTTIEGLTSKAFAGGIDLSGGTPWAVAIGDVGYMVKENAQGELEAKAALTQSNAAFSHTTVASYLSFMTVHNEDDVCRPTAAILVTDGQPDPWWKQGGTKLYDRLRKLRQVLGVKTYMVGFSQGSWSDPLKWERMHHIACAASGANDVYYPCNGSNDYDWDTCANPDDPQDGCAWLAANDEELAKALRTIIEETIESEMPSGAPTLANDFQSSDVEDPNADDTSVQTAIRAYTEAPSWRGHVAREACLDEDPDNPGELADYCKNAATLPIETEEDESFGPCPIGRVWDAGECLVATNWKDRRLYTHNDDNELVRILDEGEATSGFAEIVMEMNQKGLIDPPLTPGNEGNEIRAMAQYLAGAAGNEGWKLAGIANSAPILIRRVPQYDSNFLPGVGIRDPHCAGRRNVLGEDVPSSLQAYAGKAWSLSSGAGYGDHYEYAEAVLIGDDAGLLHAFHYDSGNELFAFLPRALINNSRVLSINGATNFGQGEGLEGHVYGIASTVNAGWIYDDEEQTWRHLAVFGFGPGGDEIVALDVSHMARLADDDPVEVLWTSDTASISGLYDQTLGETWSRPAITYAVPNDTMGVEPKAYLVFGSGYREGAGWGKRGRVVWMVDAATGETVTQRAIIKNVNQDTTYDVKADVTQAGDVAVTSHCLSRYWGEMQEAYWVDPAGRLFRWDLATAGSDVESFPHVADSGGTWTKNSQGYYVGKEAFRFPACEGAGEFSCTVGAISASGNKGEPFTFSPAVVANNRIDPINGNGGALDAGQRDMFLLALVSGNANDDAIDGGDEDNAFHSSIYLIADDHRDDPNKGFDIPGNAAVTEPGGHAHFMRLPLSQIERTRHIQYPDGSEESQTRVFSKRARPLRAPMIRVTGVSDGVQQVNAEVFYITYTVYEPGDSSCDSRWFDPETKEWIFDQGATYELTFRLAVEGGQAFDFQTDYTLPNDPNDGFGTGGALSQVSVSQVGHGCEDGNCGAILRAPSTSPCDPNVAAPPVGGVTSVVTGSSELDGFSPLEIPL</sequence>
<evidence type="ECO:0000313" key="2">
    <source>
        <dbReference type="Proteomes" id="UP000005801"/>
    </source>
</evidence>
<evidence type="ECO:0000313" key="1">
    <source>
        <dbReference type="EMBL" id="EDM81476.1"/>
    </source>
</evidence>
<keyword evidence="2" id="KW-1185">Reference proteome</keyword>
<reference evidence="1 2" key="1">
    <citation type="submission" date="2007-06" db="EMBL/GenBank/DDBJ databases">
        <authorList>
            <person name="Shimkets L."/>
            <person name="Ferriera S."/>
            <person name="Johnson J."/>
            <person name="Kravitz S."/>
            <person name="Beeson K."/>
            <person name="Sutton G."/>
            <person name="Rogers Y.-H."/>
            <person name="Friedman R."/>
            <person name="Frazier M."/>
            <person name="Venter J.C."/>
        </authorList>
    </citation>
    <scope>NUCLEOTIDE SEQUENCE [LARGE SCALE GENOMIC DNA]</scope>
    <source>
        <strain evidence="1 2">SIR-1</strain>
    </source>
</reference>
<accession>A6FY97</accession>
<dbReference type="Gene3D" id="3.40.50.410">
    <property type="entry name" value="von Willebrand factor, type A domain"/>
    <property type="match status" value="1"/>
</dbReference>
<name>A6FY97_9BACT</name>
<proteinExistence type="predicted"/>
<comment type="caution">
    <text evidence="1">The sequence shown here is derived from an EMBL/GenBank/DDBJ whole genome shotgun (WGS) entry which is preliminary data.</text>
</comment>
<dbReference type="STRING" id="391625.PPSIR1_39835"/>
<dbReference type="eggNOG" id="COG3419">
    <property type="taxonomic scope" value="Bacteria"/>
</dbReference>
<dbReference type="RefSeq" id="WP_006969446.1">
    <property type="nucleotide sequence ID" value="NZ_ABCS01000003.1"/>
</dbReference>
<dbReference type="InterPro" id="IPR036465">
    <property type="entry name" value="vWFA_dom_sf"/>
</dbReference>
<protein>
    <submittedName>
        <fullName evidence="1">Type IV pilin biogenesis protein, putative</fullName>
    </submittedName>
</protein>
<gene>
    <name evidence="1" type="ORF">PPSIR1_39835</name>
</gene>